<dbReference type="Pfam" id="PF12759">
    <property type="entry name" value="HTH_Tnp_IS1"/>
    <property type="match status" value="1"/>
</dbReference>
<dbReference type="AlphaFoldDB" id="A0AAP1RCN0"/>
<dbReference type="Proteomes" id="UP000640866">
    <property type="component" value="Unassembled WGS sequence"/>
</dbReference>
<organism evidence="2 3">
    <name type="scientific">Escherichia coli</name>
    <dbReference type="NCBI Taxonomy" id="562"/>
    <lineage>
        <taxon>Bacteria</taxon>
        <taxon>Pseudomonadati</taxon>
        <taxon>Pseudomonadota</taxon>
        <taxon>Gammaproteobacteria</taxon>
        <taxon>Enterobacterales</taxon>
        <taxon>Enterobacteriaceae</taxon>
        <taxon>Escherichia</taxon>
    </lineage>
</organism>
<name>A0AAP1RCN0_ECOLX</name>
<gene>
    <name evidence="2" type="ORF">IH772_30720</name>
</gene>
<accession>A0AAP1RCN0</accession>
<dbReference type="InterPro" id="IPR024431">
    <property type="entry name" value="InsA_HTH_dom"/>
</dbReference>
<sequence>MARTLKISINTVIRTLKSSRPSG</sequence>
<evidence type="ECO:0000313" key="2">
    <source>
        <dbReference type="EMBL" id="MBE0981436.1"/>
    </source>
</evidence>
<evidence type="ECO:0000313" key="3">
    <source>
        <dbReference type="Proteomes" id="UP000640866"/>
    </source>
</evidence>
<evidence type="ECO:0000259" key="1">
    <source>
        <dbReference type="Pfam" id="PF12759"/>
    </source>
</evidence>
<protein>
    <recommendedName>
        <fullName evidence="1">Insertion element IS1 protein InsA helix-turn-helix domain-containing protein</fullName>
    </recommendedName>
</protein>
<reference evidence="2" key="1">
    <citation type="submission" date="2020-09" db="EMBL/GenBank/DDBJ databases">
        <title>Emerging polyconal dissemination of OXA-244-producing E. coli in France.</title>
        <authorList>
            <person name="Emeraud C."/>
            <person name="Girlich D."/>
            <person name="Bonnin R.A."/>
            <person name="Jousset A.B."/>
            <person name="Naas T."/>
            <person name="Dortet L."/>
        </authorList>
    </citation>
    <scope>NUCLEOTIDE SEQUENCE</scope>
    <source>
        <strain evidence="2">225E3</strain>
    </source>
</reference>
<comment type="caution">
    <text evidence="2">The sequence shown here is derived from an EMBL/GenBank/DDBJ whole genome shotgun (WGS) entry which is preliminary data.</text>
</comment>
<feature type="domain" description="Insertion element IS1 protein InsA helix-turn-helix" evidence="1">
    <location>
        <begin position="2"/>
        <end position="20"/>
    </location>
</feature>
<dbReference type="EMBL" id="JACZOI010000864">
    <property type="protein sequence ID" value="MBE0981436.1"/>
    <property type="molecule type" value="Genomic_DNA"/>
</dbReference>
<proteinExistence type="predicted"/>